<evidence type="ECO:0000256" key="8">
    <source>
        <dbReference type="ARBA" id="ARBA00023136"/>
    </source>
</evidence>
<dbReference type="PANTHER" id="PTHR21397">
    <property type="entry name" value="CHROMATIN COMPLEXES SUBUNIT BAP18-RELATED"/>
    <property type="match status" value="1"/>
</dbReference>
<accession>A0A4S4LE09</accession>
<dbReference type="EMBL" id="SGPK01000045">
    <property type="protein sequence ID" value="THH10084.1"/>
    <property type="molecule type" value="Genomic_DNA"/>
</dbReference>
<keyword evidence="11" id="KW-1185">Reference proteome</keyword>
<evidence type="ECO:0000256" key="6">
    <source>
        <dbReference type="ARBA" id="ARBA00022824"/>
    </source>
</evidence>
<dbReference type="CDD" id="cd22209">
    <property type="entry name" value="EMC10"/>
    <property type="match status" value="1"/>
</dbReference>
<comment type="subcellular location">
    <subcellularLocation>
        <location evidence="1">Endoplasmic reticulum membrane</location>
        <topology evidence="1">Single-pass type I membrane protein</topology>
    </subcellularLocation>
</comment>
<keyword evidence="4" id="KW-0812">Transmembrane</keyword>
<reference evidence="10 11" key="1">
    <citation type="submission" date="2019-02" db="EMBL/GenBank/DDBJ databases">
        <title>Genome sequencing of the rare red list fungi Phellinidium pouzarii.</title>
        <authorList>
            <person name="Buettner E."/>
            <person name="Kellner H."/>
        </authorList>
    </citation>
    <scope>NUCLEOTIDE SEQUENCE [LARGE SCALE GENOMIC DNA]</scope>
    <source>
        <strain evidence="10 11">DSM 108285</strain>
    </source>
</reference>
<evidence type="ECO:0000313" key="11">
    <source>
        <dbReference type="Proteomes" id="UP000308199"/>
    </source>
</evidence>
<keyword evidence="6" id="KW-0256">Endoplasmic reticulum</keyword>
<dbReference type="Proteomes" id="UP000308199">
    <property type="component" value="Unassembled WGS sequence"/>
</dbReference>
<dbReference type="AlphaFoldDB" id="A0A4S4LE09"/>
<organism evidence="10 11">
    <name type="scientific">Phellinidium pouzarii</name>
    <dbReference type="NCBI Taxonomy" id="167371"/>
    <lineage>
        <taxon>Eukaryota</taxon>
        <taxon>Fungi</taxon>
        <taxon>Dikarya</taxon>
        <taxon>Basidiomycota</taxon>
        <taxon>Agaricomycotina</taxon>
        <taxon>Agaricomycetes</taxon>
        <taxon>Hymenochaetales</taxon>
        <taxon>Hymenochaetaceae</taxon>
        <taxon>Phellinidium</taxon>
    </lineage>
</organism>
<sequence length="228" mass="24946">MLVLFALLLSPLLVGAHDDGTLTLLHRVLVPTMEENQPFVPRADIDVATRQLKPVPHFNSDLVQFYRDAKAHNTALYQIALQTTPADDPANVRLDISSVMACHLPMASADFLSLHLDNDGSPFHVDYYLADVPLAGACPANRQLRAVNLDQVSLLPPSNTTVRVQHTTHPPLPELRVPPPLTPKGEVIAPVPEKSFVQKYWMYIVAALVMLLFAGGSPPQEETAGGNR</sequence>
<dbReference type="GO" id="GO:0005789">
    <property type="term" value="C:endoplasmic reticulum membrane"/>
    <property type="evidence" value="ECO:0007669"/>
    <property type="project" value="UniProtKB-SubCell"/>
</dbReference>
<evidence type="ECO:0000256" key="4">
    <source>
        <dbReference type="ARBA" id="ARBA00022692"/>
    </source>
</evidence>
<protein>
    <recommendedName>
        <fullName evidence="3">ER membrane protein complex subunit 10</fullName>
    </recommendedName>
</protein>
<keyword evidence="7" id="KW-1133">Transmembrane helix</keyword>
<keyword evidence="5 9" id="KW-0732">Signal</keyword>
<evidence type="ECO:0000256" key="7">
    <source>
        <dbReference type="ARBA" id="ARBA00022989"/>
    </source>
</evidence>
<comment type="caution">
    <text evidence="10">The sequence shown here is derived from an EMBL/GenBank/DDBJ whole genome shotgun (WGS) entry which is preliminary data.</text>
</comment>
<evidence type="ECO:0000256" key="2">
    <source>
        <dbReference type="ARBA" id="ARBA00007695"/>
    </source>
</evidence>
<proteinExistence type="inferred from homology"/>
<feature type="chain" id="PRO_5020717439" description="ER membrane protein complex subunit 10" evidence="9">
    <location>
        <begin position="17"/>
        <end position="228"/>
    </location>
</feature>
<evidence type="ECO:0000313" key="10">
    <source>
        <dbReference type="EMBL" id="THH10084.1"/>
    </source>
</evidence>
<dbReference type="Pfam" id="PF21203">
    <property type="entry name" value="ECM10"/>
    <property type="match status" value="1"/>
</dbReference>
<comment type="similarity">
    <text evidence="2">Belongs to the EMC10 family.</text>
</comment>
<gene>
    <name evidence="10" type="ORF">EW145_g1582</name>
</gene>
<evidence type="ECO:0000256" key="9">
    <source>
        <dbReference type="SAM" id="SignalP"/>
    </source>
</evidence>
<name>A0A4S4LE09_9AGAM</name>
<evidence type="ECO:0000256" key="3">
    <source>
        <dbReference type="ARBA" id="ARBA00020105"/>
    </source>
</evidence>
<dbReference type="PANTHER" id="PTHR21397:SF4">
    <property type="entry name" value="ER MEMBRANE PROTEIN COMPLEX SUBUNIT 10"/>
    <property type="match status" value="1"/>
</dbReference>
<evidence type="ECO:0000256" key="5">
    <source>
        <dbReference type="ARBA" id="ARBA00022729"/>
    </source>
</evidence>
<evidence type="ECO:0000256" key="1">
    <source>
        <dbReference type="ARBA" id="ARBA00004115"/>
    </source>
</evidence>
<keyword evidence="8" id="KW-0472">Membrane</keyword>
<dbReference type="OrthoDB" id="1894652at2759"/>
<feature type="signal peptide" evidence="9">
    <location>
        <begin position="1"/>
        <end position="16"/>
    </location>
</feature>